<proteinExistence type="predicted"/>
<feature type="chain" id="PRO_5002434377" description="Secreted protein" evidence="1">
    <location>
        <begin position="23"/>
        <end position="66"/>
    </location>
</feature>
<evidence type="ECO:0008006" key="3">
    <source>
        <dbReference type="Google" id="ProtNLM"/>
    </source>
</evidence>
<evidence type="ECO:0000256" key="1">
    <source>
        <dbReference type="SAM" id="SignalP"/>
    </source>
</evidence>
<sequence>MKSPRAPLGFIVLAQWVRTATELLQPVDVSRNKSDCDTSDKTTQARSGKMHTIYLIQRTVAQLLKL</sequence>
<organism evidence="2">
    <name type="scientific">Anguilla anguilla</name>
    <name type="common">European freshwater eel</name>
    <name type="synonym">Muraena anguilla</name>
    <dbReference type="NCBI Taxonomy" id="7936"/>
    <lineage>
        <taxon>Eukaryota</taxon>
        <taxon>Metazoa</taxon>
        <taxon>Chordata</taxon>
        <taxon>Craniata</taxon>
        <taxon>Vertebrata</taxon>
        <taxon>Euteleostomi</taxon>
        <taxon>Actinopterygii</taxon>
        <taxon>Neopterygii</taxon>
        <taxon>Teleostei</taxon>
        <taxon>Anguilliformes</taxon>
        <taxon>Anguillidae</taxon>
        <taxon>Anguilla</taxon>
    </lineage>
</organism>
<feature type="signal peptide" evidence="1">
    <location>
        <begin position="1"/>
        <end position="22"/>
    </location>
</feature>
<evidence type="ECO:0000313" key="2">
    <source>
        <dbReference type="EMBL" id="JAH76779.1"/>
    </source>
</evidence>
<reference evidence="2" key="2">
    <citation type="journal article" date="2015" name="Fish Shellfish Immunol.">
        <title>Early steps in the European eel (Anguilla anguilla)-Vibrio vulnificus interaction in the gills: Role of the RtxA13 toxin.</title>
        <authorList>
            <person name="Callol A."/>
            <person name="Pajuelo D."/>
            <person name="Ebbesson L."/>
            <person name="Teles M."/>
            <person name="MacKenzie S."/>
            <person name="Amaro C."/>
        </authorList>
    </citation>
    <scope>NUCLEOTIDE SEQUENCE</scope>
</reference>
<dbReference type="EMBL" id="GBXM01031798">
    <property type="protein sequence ID" value="JAH76779.1"/>
    <property type="molecule type" value="Transcribed_RNA"/>
</dbReference>
<reference evidence="2" key="1">
    <citation type="submission" date="2014-11" db="EMBL/GenBank/DDBJ databases">
        <authorList>
            <person name="Amaro Gonzalez C."/>
        </authorList>
    </citation>
    <scope>NUCLEOTIDE SEQUENCE</scope>
</reference>
<keyword evidence="1" id="KW-0732">Signal</keyword>
<protein>
    <recommendedName>
        <fullName evidence="3">Secreted protein</fullName>
    </recommendedName>
</protein>
<dbReference type="AlphaFoldDB" id="A0A0E9VF96"/>
<name>A0A0E9VF96_ANGAN</name>
<accession>A0A0E9VF96</accession>